<protein>
    <submittedName>
        <fullName evidence="5">TRAP transporter substrate-binding protein DctP</fullName>
    </submittedName>
</protein>
<evidence type="ECO:0000256" key="1">
    <source>
        <dbReference type="ARBA" id="ARBA00004418"/>
    </source>
</evidence>
<evidence type="ECO:0000256" key="3">
    <source>
        <dbReference type="ARBA" id="ARBA00022764"/>
    </source>
</evidence>
<dbReference type="Gene3D" id="3.40.190.170">
    <property type="entry name" value="Bacterial extracellular solute-binding protein, family 7"/>
    <property type="match status" value="1"/>
</dbReference>
<comment type="subcellular location">
    <subcellularLocation>
        <location evidence="1">Periplasm</location>
    </subcellularLocation>
</comment>
<dbReference type="InterPro" id="IPR018389">
    <property type="entry name" value="DctP_fam"/>
</dbReference>
<comment type="caution">
    <text evidence="5">The sequence shown here is derived from an EMBL/GenBank/DDBJ whole genome shotgun (WGS) entry which is preliminary data.</text>
</comment>
<evidence type="ECO:0000256" key="2">
    <source>
        <dbReference type="ARBA" id="ARBA00022729"/>
    </source>
</evidence>
<keyword evidence="3" id="KW-0574">Periplasm</keyword>
<dbReference type="RefSeq" id="WP_390259212.1">
    <property type="nucleotide sequence ID" value="NZ_JBHUGH010000002.1"/>
</dbReference>
<proteinExistence type="predicted"/>
<name>A0ABW4S0U0_9RHOB</name>
<evidence type="ECO:0000313" key="6">
    <source>
        <dbReference type="Proteomes" id="UP001597353"/>
    </source>
</evidence>
<feature type="chain" id="PRO_5046754749" evidence="4">
    <location>
        <begin position="23"/>
        <end position="369"/>
    </location>
</feature>
<dbReference type="PANTHER" id="PTHR33376">
    <property type="match status" value="1"/>
</dbReference>
<keyword evidence="6" id="KW-1185">Reference proteome</keyword>
<evidence type="ECO:0000313" key="5">
    <source>
        <dbReference type="EMBL" id="MFD1911090.1"/>
    </source>
</evidence>
<keyword evidence="2 4" id="KW-0732">Signal</keyword>
<dbReference type="PANTHER" id="PTHR33376:SF15">
    <property type="entry name" value="BLL6794 PROTEIN"/>
    <property type="match status" value="1"/>
</dbReference>
<evidence type="ECO:0000256" key="4">
    <source>
        <dbReference type="SAM" id="SignalP"/>
    </source>
</evidence>
<dbReference type="Pfam" id="PF03480">
    <property type="entry name" value="DctP"/>
    <property type="match status" value="1"/>
</dbReference>
<feature type="signal peptide" evidence="4">
    <location>
        <begin position="1"/>
        <end position="22"/>
    </location>
</feature>
<sequence>MKRPLGLVLTMMAMLGGTSAVAFTYSSWTPPAAPNNRLGTVPMFERITESLAGTDDAMTFENFMGGQLFNNTTTLPAIRDGIIDGGVLVPAYNGAELRTHVTLGETQALINDGLSGAAAATEALLLNCPGCLEEYAAQNVLPLGTYASTPYYLMCNFEVTSIADLQGRRSAEGNPMFNRWAQRIGMSRQSLSPPDFQQALQRGSVDCVFAPKDWLVAYSLADAVVSIVDDVSHGAFSAVVLMGVNTNTWAGMTEAQREAFRREMPQAIMDVTNGYYIDEARGMAAAEEAGIKLVNLGEEYAQVWADFQEAERAEIVQAANGRGAAGAEELVDRFSELLVEWEGIAEEVDRDPDAIAERMYERIFAQLPF</sequence>
<accession>A0ABW4S0U0</accession>
<dbReference type="Proteomes" id="UP001597353">
    <property type="component" value="Unassembled WGS sequence"/>
</dbReference>
<dbReference type="EMBL" id="JBHUGH010000002">
    <property type="protein sequence ID" value="MFD1911090.1"/>
    <property type="molecule type" value="Genomic_DNA"/>
</dbReference>
<reference evidence="6" key="1">
    <citation type="journal article" date="2019" name="Int. J. Syst. Evol. Microbiol.">
        <title>The Global Catalogue of Microorganisms (GCM) 10K type strain sequencing project: providing services to taxonomists for standard genome sequencing and annotation.</title>
        <authorList>
            <consortium name="The Broad Institute Genomics Platform"/>
            <consortium name="The Broad Institute Genome Sequencing Center for Infectious Disease"/>
            <person name="Wu L."/>
            <person name="Ma J."/>
        </authorList>
    </citation>
    <scope>NUCLEOTIDE SEQUENCE [LARGE SCALE GENOMIC DNA]</scope>
    <source>
        <strain evidence="6">CGMCC 4.7242</strain>
    </source>
</reference>
<gene>
    <name evidence="5" type="primary">dctP</name>
    <name evidence="5" type="ORF">ACFSGJ_02550</name>
</gene>
<dbReference type="InterPro" id="IPR038404">
    <property type="entry name" value="TRAP_DctP_sf"/>
</dbReference>
<organism evidence="5 6">
    <name type="scientific">Halodurantibacterium flavum</name>
    <dbReference type="NCBI Taxonomy" id="1382802"/>
    <lineage>
        <taxon>Bacteria</taxon>
        <taxon>Pseudomonadati</taxon>
        <taxon>Pseudomonadota</taxon>
        <taxon>Alphaproteobacteria</taxon>
        <taxon>Rhodobacterales</taxon>
        <taxon>Paracoccaceae</taxon>
        <taxon>Halodurantibacterium</taxon>
    </lineage>
</organism>
<dbReference type="NCBIfam" id="NF037995">
    <property type="entry name" value="TRAP_S1"/>
    <property type="match status" value="1"/>
</dbReference>